<evidence type="ECO:0000313" key="5">
    <source>
        <dbReference type="Proteomes" id="UP000320888"/>
    </source>
</evidence>
<evidence type="ECO:0000256" key="1">
    <source>
        <dbReference type="SAM" id="Coils"/>
    </source>
</evidence>
<dbReference type="GO" id="GO:0004222">
    <property type="term" value="F:metalloendopeptidase activity"/>
    <property type="evidence" value="ECO:0007669"/>
    <property type="project" value="TreeGrafter"/>
</dbReference>
<dbReference type="PANTHER" id="PTHR21666">
    <property type="entry name" value="PEPTIDASE-RELATED"/>
    <property type="match status" value="1"/>
</dbReference>
<evidence type="ECO:0000256" key="2">
    <source>
        <dbReference type="SAM" id="MobiDB-lite"/>
    </source>
</evidence>
<feature type="coiled-coil region" evidence="1">
    <location>
        <begin position="184"/>
        <end position="238"/>
    </location>
</feature>
<accession>A0A553YAT0</accession>
<dbReference type="Proteomes" id="UP000320888">
    <property type="component" value="Unassembled WGS sequence"/>
</dbReference>
<gene>
    <name evidence="4" type="ORF">FNZ23_26830</name>
</gene>
<feature type="compositionally biased region" description="Low complexity" evidence="2">
    <location>
        <begin position="8"/>
        <end position="33"/>
    </location>
</feature>
<feature type="region of interest" description="Disordered" evidence="2">
    <location>
        <begin position="1"/>
        <end position="53"/>
    </location>
</feature>
<evidence type="ECO:0000259" key="3">
    <source>
        <dbReference type="Pfam" id="PF01551"/>
    </source>
</evidence>
<name>A0A553YAT0_9ACTN</name>
<dbReference type="AlphaFoldDB" id="A0A553YAT0"/>
<dbReference type="Pfam" id="PF01551">
    <property type="entry name" value="Peptidase_M23"/>
    <property type="match status" value="1"/>
</dbReference>
<comment type="caution">
    <text evidence="4">The sequence shown here is derived from an EMBL/GenBank/DDBJ whole genome shotgun (WGS) entry which is preliminary data.</text>
</comment>
<organism evidence="4 5">
    <name type="scientific">Streptomyces benahoarensis</name>
    <dbReference type="NCBI Taxonomy" id="2595054"/>
    <lineage>
        <taxon>Bacteria</taxon>
        <taxon>Bacillati</taxon>
        <taxon>Actinomycetota</taxon>
        <taxon>Actinomycetes</taxon>
        <taxon>Kitasatosporales</taxon>
        <taxon>Streptomycetaceae</taxon>
        <taxon>Streptomyces</taxon>
    </lineage>
</organism>
<dbReference type="EMBL" id="VKLS01000557">
    <property type="protein sequence ID" value="TSB26133.1"/>
    <property type="molecule type" value="Genomic_DNA"/>
</dbReference>
<sequence length="367" mass="37041">MPGSLTDTATFAPGAFAPEGPGPYGAADDGPGEWNPTEESVRSVRGRHRVAKQRGGLARGGTVLGVGVIAAVGAGGMATAEEKPPVPISMPDIGSLAADVTGALPDAESLPGIGSLLGSSDDAGDAPGAATAAAPLSSAGITTEDGQGAGAGEALRSRILQQADTQQAAAERDARDAAEHTALVQAAKTAATDHKEAVADAKAERAQAARKEAAARAKREAEARAKGEAARLAELAKSYLLPVTSYTLTASFGQPGDRWAADHTGQDFAAPTGTPVKAVHSGTITQAGWAGAYGYRILLTLDDGTELWFCHLSSMVKTGGKVSTGEVIGRVGATGNVTGPHLHLEVRPGGGDPIDPMPWLRGRGLNV</sequence>
<dbReference type="SUPFAM" id="SSF51261">
    <property type="entry name" value="Duplicated hybrid motif"/>
    <property type="match status" value="1"/>
</dbReference>
<dbReference type="InterPro" id="IPR011055">
    <property type="entry name" value="Dup_hybrid_motif"/>
</dbReference>
<proteinExistence type="predicted"/>
<dbReference type="Gene3D" id="2.70.70.10">
    <property type="entry name" value="Glucose Permease (Domain IIA)"/>
    <property type="match status" value="1"/>
</dbReference>
<feature type="compositionally biased region" description="Low complexity" evidence="2">
    <location>
        <begin position="115"/>
        <end position="140"/>
    </location>
</feature>
<feature type="domain" description="M23ase beta-sheet core" evidence="3">
    <location>
        <begin position="262"/>
        <end position="356"/>
    </location>
</feature>
<feature type="region of interest" description="Disordered" evidence="2">
    <location>
        <begin position="115"/>
        <end position="150"/>
    </location>
</feature>
<dbReference type="RefSeq" id="WP_143945417.1">
    <property type="nucleotide sequence ID" value="NZ_VKLS01000557.1"/>
</dbReference>
<dbReference type="PANTHER" id="PTHR21666:SF270">
    <property type="entry name" value="MUREIN HYDROLASE ACTIVATOR ENVC"/>
    <property type="match status" value="1"/>
</dbReference>
<protein>
    <submittedName>
        <fullName evidence="4">M23 family metallopeptidase</fullName>
    </submittedName>
</protein>
<reference evidence="4 5" key="1">
    <citation type="submission" date="2019-07" db="EMBL/GenBank/DDBJ databases">
        <title>Draft genome for Streptomyces benahoarensis MZ03-48.</title>
        <authorList>
            <person name="Gonzalez-Pimentel J.L."/>
        </authorList>
    </citation>
    <scope>NUCLEOTIDE SEQUENCE [LARGE SCALE GENOMIC DNA]</scope>
    <source>
        <strain evidence="4 5">MZ03-48</strain>
    </source>
</reference>
<dbReference type="CDD" id="cd12797">
    <property type="entry name" value="M23_peptidase"/>
    <property type="match status" value="1"/>
</dbReference>
<keyword evidence="5" id="KW-1185">Reference proteome</keyword>
<dbReference type="InterPro" id="IPR016047">
    <property type="entry name" value="M23ase_b-sheet_dom"/>
</dbReference>
<dbReference type="InterPro" id="IPR050570">
    <property type="entry name" value="Cell_wall_metabolism_enzyme"/>
</dbReference>
<keyword evidence="1" id="KW-0175">Coiled coil</keyword>
<evidence type="ECO:0000313" key="4">
    <source>
        <dbReference type="EMBL" id="TSB26133.1"/>
    </source>
</evidence>
<dbReference type="FunFam" id="2.70.70.10:FF:000013">
    <property type="entry name" value="Peptidase family M23"/>
    <property type="match status" value="1"/>
</dbReference>